<dbReference type="InterPro" id="IPR043502">
    <property type="entry name" value="DNA/RNA_pol_sf"/>
</dbReference>
<accession>M4BF32</accession>
<keyword evidence="2" id="KW-1185">Reference proteome</keyword>
<dbReference type="InParanoid" id="M4BF32"/>
<dbReference type="Proteomes" id="UP000011713">
    <property type="component" value="Unassembled WGS sequence"/>
</dbReference>
<reference evidence="2" key="1">
    <citation type="journal article" date="2010" name="Science">
        <title>Signatures of adaptation to obligate biotrophy in the Hyaloperonospora arabidopsidis genome.</title>
        <authorList>
            <person name="Baxter L."/>
            <person name="Tripathy S."/>
            <person name="Ishaque N."/>
            <person name="Boot N."/>
            <person name="Cabral A."/>
            <person name="Kemen E."/>
            <person name="Thines M."/>
            <person name="Ah-Fong A."/>
            <person name="Anderson R."/>
            <person name="Badejoko W."/>
            <person name="Bittner-Eddy P."/>
            <person name="Boore J.L."/>
            <person name="Chibucos M.C."/>
            <person name="Coates M."/>
            <person name="Dehal P."/>
            <person name="Delehaunty K."/>
            <person name="Dong S."/>
            <person name="Downton P."/>
            <person name="Dumas B."/>
            <person name="Fabro G."/>
            <person name="Fronick C."/>
            <person name="Fuerstenberg S.I."/>
            <person name="Fulton L."/>
            <person name="Gaulin E."/>
            <person name="Govers F."/>
            <person name="Hughes L."/>
            <person name="Humphray S."/>
            <person name="Jiang R.H."/>
            <person name="Judelson H."/>
            <person name="Kamoun S."/>
            <person name="Kyung K."/>
            <person name="Meijer H."/>
            <person name="Minx P."/>
            <person name="Morris P."/>
            <person name="Nelson J."/>
            <person name="Phuntumart V."/>
            <person name="Qutob D."/>
            <person name="Rehmany A."/>
            <person name="Rougon-Cardoso A."/>
            <person name="Ryden P."/>
            <person name="Torto-Alalibo T."/>
            <person name="Studholme D."/>
            <person name="Wang Y."/>
            <person name="Win J."/>
            <person name="Wood J."/>
            <person name="Clifton S.W."/>
            <person name="Rogers J."/>
            <person name="Van den Ackerveken G."/>
            <person name="Jones J.D."/>
            <person name="McDowell J.M."/>
            <person name="Beynon J."/>
            <person name="Tyler B.M."/>
        </authorList>
    </citation>
    <scope>NUCLEOTIDE SEQUENCE [LARGE SCALE GENOMIC DNA]</scope>
    <source>
        <strain evidence="2">Emoy2</strain>
    </source>
</reference>
<dbReference type="SUPFAM" id="SSF56672">
    <property type="entry name" value="DNA/RNA polymerases"/>
    <property type="match status" value="1"/>
</dbReference>
<reference evidence="1" key="2">
    <citation type="submission" date="2015-06" db="UniProtKB">
        <authorList>
            <consortium name="EnsemblProtists"/>
        </authorList>
    </citation>
    <scope>IDENTIFICATION</scope>
    <source>
        <strain evidence="1">Emoy2</strain>
    </source>
</reference>
<sequence>MSDLLKKDAEWNLPKAEIDAYTEEKKLLVESPVLDLLDADMPLSVVCDLSNFAIETALLHKNDDGIDCVILHQLHILKAAELN</sequence>
<protein>
    <submittedName>
        <fullName evidence="1">Uncharacterized protein</fullName>
    </submittedName>
</protein>
<organism evidence="1 2">
    <name type="scientific">Hyaloperonospora arabidopsidis (strain Emoy2)</name>
    <name type="common">Downy mildew agent</name>
    <name type="synonym">Peronospora arabidopsidis</name>
    <dbReference type="NCBI Taxonomy" id="559515"/>
    <lineage>
        <taxon>Eukaryota</taxon>
        <taxon>Sar</taxon>
        <taxon>Stramenopiles</taxon>
        <taxon>Oomycota</taxon>
        <taxon>Peronosporomycetes</taxon>
        <taxon>Peronosporales</taxon>
        <taxon>Peronosporaceae</taxon>
        <taxon>Hyaloperonospora</taxon>
    </lineage>
</organism>
<name>M4BF32_HYAAE</name>
<dbReference type="AlphaFoldDB" id="M4BF32"/>
<dbReference type="EnsemblProtists" id="HpaT804900">
    <property type="protein sequence ID" value="HpaP804900"/>
    <property type="gene ID" value="HpaG804900"/>
</dbReference>
<dbReference type="STRING" id="559515.M4BF32"/>
<dbReference type="VEuPathDB" id="FungiDB:HpaG804900"/>
<dbReference type="HOGENOM" id="CLU_2547419_0_0_1"/>
<evidence type="ECO:0000313" key="2">
    <source>
        <dbReference type="Proteomes" id="UP000011713"/>
    </source>
</evidence>
<evidence type="ECO:0000313" key="1">
    <source>
        <dbReference type="EnsemblProtists" id="HpaP804900"/>
    </source>
</evidence>
<proteinExistence type="predicted"/>
<dbReference type="EMBL" id="JH598187">
    <property type="status" value="NOT_ANNOTATED_CDS"/>
    <property type="molecule type" value="Genomic_DNA"/>
</dbReference>